<organism evidence="3">
    <name type="scientific">Selaginella moellendorffii</name>
    <name type="common">Spikemoss</name>
    <dbReference type="NCBI Taxonomy" id="88036"/>
    <lineage>
        <taxon>Eukaryota</taxon>
        <taxon>Viridiplantae</taxon>
        <taxon>Streptophyta</taxon>
        <taxon>Embryophyta</taxon>
        <taxon>Tracheophyta</taxon>
        <taxon>Lycopodiopsida</taxon>
        <taxon>Selaginellales</taxon>
        <taxon>Selaginellaceae</taxon>
        <taxon>Selaginella</taxon>
    </lineage>
</organism>
<sequence>MPAHVTSFRTRAYSSPVEDITLSEEEIAPALFNYMKVVTPDNGVWFALKPAANQLRVRTRCFPIITPYVRITGRQLPILLVKKYIATKLNLGNETDVELNCRGPRRRRKLSHVCSPFLCMMAQEQHIQRVADRPDKQPEPSKQQSSTSQAATAEQAAIQLHPTTQRCSNKQLQEAAIELGPTPSSKQRSNLVQLHLATQIQLHPAMQQCSHEQVAPAAATADSAPPVSSAGATV</sequence>
<dbReference type="AlphaFoldDB" id="D8SZ18"/>
<dbReference type="KEGG" id="smo:SELMODRAFT_427264"/>
<keyword evidence="3" id="KW-1185">Reference proteome</keyword>
<dbReference type="GO" id="GO:0004842">
    <property type="term" value="F:ubiquitin-protein transferase activity"/>
    <property type="evidence" value="ECO:0007669"/>
    <property type="project" value="InterPro"/>
</dbReference>
<feature type="compositionally biased region" description="Low complexity" evidence="1">
    <location>
        <begin position="215"/>
        <end position="234"/>
    </location>
</feature>
<evidence type="ECO:0000313" key="3">
    <source>
        <dbReference type="Proteomes" id="UP000001514"/>
    </source>
</evidence>
<feature type="region of interest" description="Disordered" evidence="1">
    <location>
        <begin position="207"/>
        <end position="234"/>
    </location>
</feature>
<evidence type="ECO:0000313" key="2">
    <source>
        <dbReference type="EMBL" id="EFJ10412.1"/>
    </source>
</evidence>
<feature type="compositionally biased region" description="Basic and acidic residues" evidence="1">
    <location>
        <begin position="128"/>
        <end position="139"/>
    </location>
</feature>
<protein>
    <submittedName>
        <fullName evidence="2">Uncharacterized protein</fullName>
    </submittedName>
</protein>
<dbReference type="InParanoid" id="D8SZ18"/>
<reference evidence="2 3" key="1">
    <citation type="journal article" date="2011" name="Science">
        <title>The Selaginella genome identifies genetic changes associated with the evolution of vascular plants.</title>
        <authorList>
            <person name="Banks J.A."/>
            <person name="Nishiyama T."/>
            <person name="Hasebe M."/>
            <person name="Bowman J.L."/>
            <person name="Gribskov M."/>
            <person name="dePamphilis C."/>
            <person name="Albert V.A."/>
            <person name="Aono N."/>
            <person name="Aoyama T."/>
            <person name="Ambrose B.A."/>
            <person name="Ashton N.W."/>
            <person name="Axtell M.J."/>
            <person name="Barker E."/>
            <person name="Barker M.S."/>
            <person name="Bennetzen J.L."/>
            <person name="Bonawitz N.D."/>
            <person name="Chapple C."/>
            <person name="Cheng C."/>
            <person name="Correa L.G."/>
            <person name="Dacre M."/>
            <person name="DeBarry J."/>
            <person name="Dreyer I."/>
            <person name="Elias M."/>
            <person name="Engstrom E.M."/>
            <person name="Estelle M."/>
            <person name="Feng L."/>
            <person name="Finet C."/>
            <person name="Floyd S.K."/>
            <person name="Frommer W.B."/>
            <person name="Fujita T."/>
            <person name="Gramzow L."/>
            <person name="Gutensohn M."/>
            <person name="Harholt J."/>
            <person name="Hattori M."/>
            <person name="Heyl A."/>
            <person name="Hirai T."/>
            <person name="Hiwatashi Y."/>
            <person name="Ishikawa M."/>
            <person name="Iwata M."/>
            <person name="Karol K.G."/>
            <person name="Koehler B."/>
            <person name="Kolukisaoglu U."/>
            <person name="Kubo M."/>
            <person name="Kurata T."/>
            <person name="Lalonde S."/>
            <person name="Li K."/>
            <person name="Li Y."/>
            <person name="Litt A."/>
            <person name="Lyons E."/>
            <person name="Manning G."/>
            <person name="Maruyama T."/>
            <person name="Michael T.P."/>
            <person name="Mikami K."/>
            <person name="Miyazaki S."/>
            <person name="Morinaga S."/>
            <person name="Murata T."/>
            <person name="Mueller-Roeber B."/>
            <person name="Nelson D.R."/>
            <person name="Obara M."/>
            <person name="Oguri Y."/>
            <person name="Olmstead R.G."/>
            <person name="Onodera N."/>
            <person name="Petersen B.L."/>
            <person name="Pils B."/>
            <person name="Prigge M."/>
            <person name="Rensing S.A."/>
            <person name="Riano-Pachon D.M."/>
            <person name="Roberts A.W."/>
            <person name="Sato Y."/>
            <person name="Scheller H.V."/>
            <person name="Schulz B."/>
            <person name="Schulz C."/>
            <person name="Shakirov E.V."/>
            <person name="Shibagaki N."/>
            <person name="Shinohara N."/>
            <person name="Shippen D.E."/>
            <person name="Soerensen I."/>
            <person name="Sotooka R."/>
            <person name="Sugimoto N."/>
            <person name="Sugita M."/>
            <person name="Sumikawa N."/>
            <person name="Tanurdzic M."/>
            <person name="Theissen G."/>
            <person name="Ulvskov P."/>
            <person name="Wakazuki S."/>
            <person name="Weng J.K."/>
            <person name="Willats W.W."/>
            <person name="Wipf D."/>
            <person name="Wolf P.G."/>
            <person name="Yang L."/>
            <person name="Zimmer A.D."/>
            <person name="Zhu Q."/>
            <person name="Mitros T."/>
            <person name="Hellsten U."/>
            <person name="Loque D."/>
            <person name="Otillar R."/>
            <person name="Salamov A."/>
            <person name="Schmutz J."/>
            <person name="Shapiro H."/>
            <person name="Lindquist E."/>
            <person name="Lucas S."/>
            <person name="Rokhsar D."/>
            <person name="Grigoriev I.V."/>
        </authorList>
    </citation>
    <scope>NUCLEOTIDE SEQUENCE [LARGE SCALE GENOMIC DNA]</scope>
</reference>
<dbReference type="PANTHER" id="PTHR46293">
    <property type="entry name" value="E3 UBIQUITIN PROTEIN LIGASE DRIP1"/>
    <property type="match status" value="1"/>
</dbReference>
<dbReference type="HOGENOM" id="CLU_1186710_0_0_1"/>
<dbReference type="EMBL" id="GL377654">
    <property type="protein sequence ID" value="EFJ10412.1"/>
    <property type="molecule type" value="Genomic_DNA"/>
</dbReference>
<proteinExistence type="predicted"/>
<dbReference type="PANTHER" id="PTHR46293:SF1">
    <property type="entry name" value="OS03G0632800 PROTEIN"/>
    <property type="match status" value="1"/>
</dbReference>
<dbReference type="Proteomes" id="UP000001514">
    <property type="component" value="Unassembled WGS sequence"/>
</dbReference>
<feature type="region of interest" description="Disordered" evidence="1">
    <location>
        <begin position="128"/>
        <end position="154"/>
    </location>
</feature>
<dbReference type="Gramene" id="EFJ10412">
    <property type="protein sequence ID" value="EFJ10412"/>
    <property type="gene ID" value="SELMODRAFT_427264"/>
</dbReference>
<name>D8SZ18_SELML</name>
<feature type="compositionally biased region" description="Low complexity" evidence="1">
    <location>
        <begin position="141"/>
        <end position="154"/>
    </location>
</feature>
<accession>D8SZ18</accession>
<gene>
    <name evidence="2" type="ORF">SELMODRAFT_427264</name>
</gene>
<dbReference type="InterPro" id="IPR044807">
    <property type="entry name" value="DRIP1-like"/>
</dbReference>
<evidence type="ECO:0000256" key="1">
    <source>
        <dbReference type="SAM" id="MobiDB-lite"/>
    </source>
</evidence>